<organism evidence="1 2">
    <name type="scientific">Dimargaris verticillata</name>
    <dbReference type="NCBI Taxonomy" id="2761393"/>
    <lineage>
        <taxon>Eukaryota</taxon>
        <taxon>Fungi</taxon>
        <taxon>Fungi incertae sedis</taxon>
        <taxon>Zoopagomycota</taxon>
        <taxon>Kickxellomycotina</taxon>
        <taxon>Dimargaritomycetes</taxon>
        <taxon>Dimargaritales</taxon>
        <taxon>Dimargaritaceae</taxon>
        <taxon>Dimargaris</taxon>
    </lineage>
</organism>
<reference evidence="1" key="1">
    <citation type="submission" date="2022-07" db="EMBL/GenBank/DDBJ databases">
        <title>Phylogenomic reconstructions and comparative analyses of Kickxellomycotina fungi.</title>
        <authorList>
            <person name="Reynolds N.K."/>
            <person name="Stajich J.E."/>
            <person name="Barry K."/>
            <person name="Grigoriev I.V."/>
            <person name="Crous P."/>
            <person name="Smith M.E."/>
        </authorList>
    </citation>
    <scope>NUCLEOTIDE SEQUENCE</scope>
    <source>
        <strain evidence="1">RSA 567</strain>
    </source>
</reference>
<evidence type="ECO:0000313" key="2">
    <source>
        <dbReference type="Proteomes" id="UP001151582"/>
    </source>
</evidence>
<keyword evidence="2" id="KW-1185">Reference proteome</keyword>
<evidence type="ECO:0000313" key="1">
    <source>
        <dbReference type="EMBL" id="KAJ1972358.1"/>
    </source>
</evidence>
<gene>
    <name evidence="1" type="ORF">H4R34_005434</name>
</gene>
<comment type="caution">
    <text evidence="1">The sequence shown here is derived from an EMBL/GenBank/DDBJ whole genome shotgun (WGS) entry which is preliminary data.</text>
</comment>
<sequence>MKLLQVLRYRGQTLRPEEEMMRVRLGALLNKMVKPGQLQLQRRAQDLWAQFQNLLLLQKSRQVYSTPFGHICYEVTNPADLENCINLLDNYQVGLARMTTLMQKDLADTQALLTRPERSNM</sequence>
<dbReference type="OrthoDB" id="6162375at2759"/>
<protein>
    <submittedName>
        <fullName evidence="1">Uncharacterized protein</fullName>
    </submittedName>
</protein>
<accession>A0A9W8B2D4</accession>
<name>A0A9W8B2D4_9FUNG</name>
<proteinExistence type="predicted"/>
<dbReference type="EMBL" id="JANBQB010001079">
    <property type="protein sequence ID" value="KAJ1972358.1"/>
    <property type="molecule type" value="Genomic_DNA"/>
</dbReference>
<dbReference type="Proteomes" id="UP001151582">
    <property type="component" value="Unassembled WGS sequence"/>
</dbReference>
<dbReference type="AlphaFoldDB" id="A0A9W8B2D4"/>